<organism evidence="1 2">
    <name type="scientific">Nocardia vinacea</name>
    <dbReference type="NCBI Taxonomy" id="96468"/>
    <lineage>
        <taxon>Bacteria</taxon>
        <taxon>Bacillati</taxon>
        <taxon>Actinomycetota</taxon>
        <taxon>Actinomycetes</taxon>
        <taxon>Mycobacteriales</taxon>
        <taxon>Nocardiaceae</taxon>
        <taxon>Nocardia</taxon>
    </lineage>
</organism>
<accession>A0ABZ1YM77</accession>
<protein>
    <submittedName>
        <fullName evidence="1">Uncharacterized protein</fullName>
    </submittedName>
</protein>
<evidence type="ECO:0000313" key="1">
    <source>
        <dbReference type="EMBL" id="WUV44337.1"/>
    </source>
</evidence>
<dbReference type="RefSeq" id="WP_329407237.1">
    <property type="nucleotide sequence ID" value="NZ_CP109441.1"/>
</dbReference>
<reference evidence="1" key="1">
    <citation type="submission" date="2022-10" db="EMBL/GenBank/DDBJ databases">
        <title>The complete genomes of actinobacterial strains from the NBC collection.</title>
        <authorList>
            <person name="Joergensen T.S."/>
            <person name="Alvarez Arevalo M."/>
            <person name="Sterndorff E.B."/>
            <person name="Faurdal D."/>
            <person name="Vuksanovic O."/>
            <person name="Mourched A.-S."/>
            <person name="Charusanti P."/>
            <person name="Shaw S."/>
            <person name="Blin K."/>
            <person name="Weber T."/>
        </authorList>
    </citation>
    <scope>NUCLEOTIDE SEQUENCE</scope>
    <source>
        <strain evidence="1">NBC_01482</strain>
    </source>
</reference>
<proteinExistence type="predicted"/>
<dbReference type="Proteomes" id="UP001432062">
    <property type="component" value="Chromosome"/>
</dbReference>
<keyword evidence="2" id="KW-1185">Reference proteome</keyword>
<sequence length="47" mass="5020">MDISFQLVSMARCLSAVLVAVATRSTDGLRGAERVTQPFGMRGGCFL</sequence>
<dbReference type="EMBL" id="CP109441">
    <property type="protein sequence ID" value="WUV44337.1"/>
    <property type="molecule type" value="Genomic_DNA"/>
</dbReference>
<evidence type="ECO:0000313" key="2">
    <source>
        <dbReference type="Proteomes" id="UP001432062"/>
    </source>
</evidence>
<gene>
    <name evidence="1" type="ORF">OG563_34970</name>
</gene>
<name>A0ABZ1YM77_9NOCA</name>